<dbReference type="GO" id="GO:0036064">
    <property type="term" value="C:ciliary basal body"/>
    <property type="evidence" value="ECO:0007669"/>
    <property type="project" value="TreeGrafter"/>
</dbReference>
<protein>
    <recommendedName>
        <fullName evidence="4">WD repeat-containing protein 54 beta-propeller domain-containing protein</fullName>
    </recommendedName>
</protein>
<feature type="repeat" description="WD" evidence="3">
    <location>
        <begin position="240"/>
        <end position="281"/>
    </location>
</feature>
<dbReference type="InterPro" id="IPR001680">
    <property type="entry name" value="WD40_rpt"/>
</dbReference>
<sequence>MAASGWPTEPNGIISVDASPSLLYNNLSTNGEWLAYAHKETVRLFKEAASDGKTDAACEKAPYTDPVSVTQVKWVQVEGTWFLFICSAQGFQIVDSTGKRSLQFFNMASAAAASDDTVGSCRGVTGVPGSPSVCVGCYNGQILVWALSGRSSFTQSQVLEGHADAIVSLGASADWMVSGDRGGTVCVWSATALTRHCAFEEGGGFPATSVGVKRGVAIAAFASGHVRLFDIAGKRLTTEIAAHARCITALDVHPTRNSFATVGEDAVMNVWALPDGEDKGSADVTLEICSPVPDRLLAGVAFLLSEDAVVAATYDTHSLPFWRRA</sequence>
<evidence type="ECO:0000256" key="3">
    <source>
        <dbReference type="PROSITE-ProRule" id="PRU00221"/>
    </source>
</evidence>
<dbReference type="InterPro" id="IPR049546">
    <property type="entry name" value="WDR54_beta_prop"/>
</dbReference>
<dbReference type="InterPro" id="IPR050505">
    <property type="entry name" value="WDR55/POC1"/>
</dbReference>
<dbReference type="GO" id="GO:0005814">
    <property type="term" value="C:centriole"/>
    <property type="evidence" value="ECO:0007669"/>
    <property type="project" value="TreeGrafter"/>
</dbReference>
<organism evidence="5">
    <name type="scientific">Bicosoecida sp. CB-2014</name>
    <dbReference type="NCBI Taxonomy" id="1486930"/>
    <lineage>
        <taxon>Eukaryota</taxon>
        <taxon>Sar</taxon>
        <taxon>Stramenopiles</taxon>
        <taxon>Bigyra</taxon>
        <taxon>Opalozoa</taxon>
        <taxon>Bicosoecida</taxon>
    </lineage>
</organism>
<dbReference type="InterPro" id="IPR036322">
    <property type="entry name" value="WD40_repeat_dom_sf"/>
</dbReference>
<evidence type="ECO:0000259" key="4">
    <source>
        <dbReference type="Pfam" id="PF21031"/>
    </source>
</evidence>
<dbReference type="EMBL" id="HBFS01015685">
    <property type="protein sequence ID" value="CAD8917247.1"/>
    <property type="molecule type" value="Transcribed_RNA"/>
</dbReference>
<proteinExistence type="predicted"/>
<dbReference type="GO" id="GO:0060271">
    <property type="term" value="P:cilium assembly"/>
    <property type="evidence" value="ECO:0007669"/>
    <property type="project" value="TreeGrafter"/>
</dbReference>
<evidence type="ECO:0000256" key="1">
    <source>
        <dbReference type="ARBA" id="ARBA00022574"/>
    </source>
</evidence>
<dbReference type="PANTHER" id="PTHR44019">
    <property type="entry name" value="WD REPEAT-CONTAINING PROTEIN 55"/>
    <property type="match status" value="1"/>
</dbReference>
<keyword evidence="2" id="KW-0677">Repeat</keyword>
<dbReference type="Gene3D" id="2.130.10.10">
    <property type="entry name" value="YVTN repeat-like/Quinoprotein amine dehydrogenase"/>
    <property type="match status" value="2"/>
</dbReference>
<dbReference type="PANTHER" id="PTHR44019:SF8">
    <property type="entry name" value="POC1 CENTRIOLAR PROTEIN HOMOLOG"/>
    <property type="match status" value="1"/>
</dbReference>
<dbReference type="SUPFAM" id="SSF50978">
    <property type="entry name" value="WD40 repeat-like"/>
    <property type="match status" value="1"/>
</dbReference>
<evidence type="ECO:0000256" key="2">
    <source>
        <dbReference type="ARBA" id="ARBA00022737"/>
    </source>
</evidence>
<evidence type="ECO:0000313" key="5">
    <source>
        <dbReference type="EMBL" id="CAD8917247.1"/>
    </source>
</evidence>
<dbReference type="Pfam" id="PF21031">
    <property type="entry name" value="WDR54"/>
    <property type="match status" value="1"/>
</dbReference>
<dbReference type="PROSITE" id="PS50082">
    <property type="entry name" value="WD_REPEATS_2"/>
    <property type="match status" value="1"/>
</dbReference>
<keyword evidence="1 3" id="KW-0853">WD repeat</keyword>
<name>A0A7S1G9Z0_9STRA</name>
<accession>A0A7S1G9Z0</accession>
<reference evidence="5" key="1">
    <citation type="submission" date="2021-01" db="EMBL/GenBank/DDBJ databases">
        <authorList>
            <person name="Corre E."/>
            <person name="Pelletier E."/>
            <person name="Niang G."/>
            <person name="Scheremetjew M."/>
            <person name="Finn R."/>
            <person name="Kale V."/>
            <person name="Holt S."/>
            <person name="Cochrane G."/>
            <person name="Meng A."/>
            <person name="Brown T."/>
            <person name="Cohen L."/>
        </authorList>
    </citation>
    <scope>NUCLEOTIDE SEQUENCE</scope>
    <source>
        <strain evidence="5">Ms1</strain>
    </source>
</reference>
<dbReference type="AlphaFoldDB" id="A0A7S1G9Z0"/>
<gene>
    <name evidence="5" type="ORF">BSP0115_LOCUS10508</name>
</gene>
<dbReference type="InterPro" id="IPR015943">
    <property type="entry name" value="WD40/YVTN_repeat-like_dom_sf"/>
</dbReference>
<dbReference type="SMART" id="SM00320">
    <property type="entry name" value="WD40"/>
    <property type="match status" value="2"/>
</dbReference>
<feature type="domain" description="WD repeat-containing protein 54 beta-propeller" evidence="4">
    <location>
        <begin position="64"/>
        <end position="315"/>
    </location>
</feature>